<dbReference type="OMA" id="YCVENTI"/>
<dbReference type="Gene3D" id="3.30.70.20">
    <property type="match status" value="2"/>
</dbReference>
<sequence>MKLEKWSDFPLGGNIKDPGNSIENDMSGWRSERPIIDLEKCVRCRICWTYCPEGAILELDKEYKTSSGRVYKVTYAVDYQHCKGCGICANECPVKAIQMVPEEVSIK</sequence>
<feature type="domain" description="4Fe-4S ferredoxin-type" evidence="8">
    <location>
        <begin position="32"/>
        <end position="62"/>
    </location>
</feature>
<dbReference type="InterPro" id="IPR011898">
    <property type="entry name" value="PorD_KorD"/>
</dbReference>
<dbReference type="EMBL" id="PNIM01000004">
    <property type="protein sequence ID" value="PMB75950.1"/>
    <property type="molecule type" value="Genomic_DNA"/>
</dbReference>
<evidence type="ECO:0000259" key="8">
    <source>
        <dbReference type="PROSITE" id="PS51379"/>
    </source>
</evidence>
<reference evidence="9" key="2">
    <citation type="journal article" date="2020" name="mSystems">
        <title>Genome- and Community-Level Interaction Insights into Carbon Utilization and Element Cycling Functions of Hydrothermarchaeota in Hydrothermal Sediment.</title>
        <authorList>
            <person name="Zhou Z."/>
            <person name="Liu Y."/>
            <person name="Xu W."/>
            <person name="Pan J."/>
            <person name="Luo Z.H."/>
            <person name="Li M."/>
        </authorList>
    </citation>
    <scope>NUCLEOTIDE SEQUENCE [LARGE SCALE GENOMIC DNA]</scope>
    <source>
        <strain evidence="9">SpSt-1261</strain>
    </source>
</reference>
<evidence type="ECO:0000256" key="5">
    <source>
        <dbReference type="ARBA" id="ARBA00022982"/>
    </source>
</evidence>
<dbReference type="PANTHER" id="PTHR43724">
    <property type="entry name" value="PYRUVATE SYNTHASE SUBUNIT PORD"/>
    <property type="match status" value="1"/>
</dbReference>
<dbReference type="NCBIfam" id="TIGR02179">
    <property type="entry name" value="PorD_KorD"/>
    <property type="match status" value="1"/>
</dbReference>
<feature type="domain" description="4Fe-4S ferredoxin-type" evidence="8">
    <location>
        <begin position="73"/>
        <end position="102"/>
    </location>
</feature>
<dbReference type="Pfam" id="PF14697">
    <property type="entry name" value="Fer4_21"/>
    <property type="match status" value="1"/>
</dbReference>
<evidence type="ECO:0000313" key="9">
    <source>
        <dbReference type="EMBL" id="HEW63912.1"/>
    </source>
</evidence>
<evidence type="ECO:0000313" key="11">
    <source>
        <dbReference type="Proteomes" id="UP000237153"/>
    </source>
</evidence>
<dbReference type="InterPro" id="IPR017900">
    <property type="entry name" value="4Fe4S_Fe_S_CS"/>
</dbReference>
<dbReference type="PROSITE" id="PS00198">
    <property type="entry name" value="4FE4S_FER_1"/>
    <property type="match status" value="2"/>
</dbReference>
<protein>
    <submittedName>
        <fullName evidence="10">3-methyl-2-oxobutanoate dehydrogenase subunit delta</fullName>
    </submittedName>
    <submittedName>
        <fullName evidence="9">4Fe-4S dicluster domain-containing protein</fullName>
    </submittedName>
</protein>
<dbReference type="RefSeq" id="WP_014558343.1">
    <property type="nucleotide sequence ID" value="NZ_DSFH01000039.1"/>
</dbReference>
<keyword evidence="3" id="KW-0479">Metal-binding</keyword>
<dbReference type="GO" id="GO:0046872">
    <property type="term" value="F:metal ion binding"/>
    <property type="evidence" value="ECO:0007669"/>
    <property type="project" value="UniProtKB-KW"/>
</dbReference>
<dbReference type="Proteomes" id="UP000237153">
    <property type="component" value="Unassembled WGS sequence"/>
</dbReference>
<evidence type="ECO:0000256" key="1">
    <source>
        <dbReference type="ARBA" id="ARBA00001966"/>
    </source>
</evidence>
<evidence type="ECO:0000256" key="7">
    <source>
        <dbReference type="ARBA" id="ARBA00023014"/>
    </source>
</evidence>
<keyword evidence="4" id="KW-0677">Repeat</keyword>
<organism evidence="10 11">
    <name type="scientific">Fervidicoccus fontis</name>
    <dbReference type="NCBI Taxonomy" id="683846"/>
    <lineage>
        <taxon>Archaea</taxon>
        <taxon>Thermoproteota</taxon>
        <taxon>Thermoprotei</taxon>
        <taxon>Fervidicoccales</taxon>
        <taxon>Fervidicoccaceae</taxon>
        <taxon>Fervidicoccus</taxon>
    </lineage>
</organism>
<keyword evidence="7" id="KW-0411">Iron-sulfur</keyword>
<evidence type="ECO:0000256" key="4">
    <source>
        <dbReference type="ARBA" id="ARBA00022737"/>
    </source>
</evidence>
<dbReference type="PROSITE" id="PS51379">
    <property type="entry name" value="4FE4S_FER_2"/>
    <property type="match status" value="2"/>
</dbReference>
<dbReference type="SUPFAM" id="SSF54862">
    <property type="entry name" value="4Fe-4S ferredoxins"/>
    <property type="match status" value="1"/>
</dbReference>
<proteinExistence type="predicted"/>
<evidence type="ECO:0000313" key="10">
    <source>
        <dbReference type="EMBL" id="PMB75950.1"/>
    </source>
</evidence>
<keyword evidence="5" id="KW-0249">Electron transport</keyword>
<evidence type="ECO:0000256" key="3">
    <source>
        <dbReference type="ARBA" id="ARBA00022723"/>
    </source>
</evidence>
<evidence type="ECO:0000256" key="2">
    <source>
        <dbReference type="ARBA" id="ARBA00022485"/>
    </source>
</evidence>
<dbReference type="AlphaFoldDB" id="A0A2J6N3Q5"/>
<keyword evidence="2" id="KW-0004">4Fe-4S</keyword>
<keyword evidence="5" id="KW-0813">Transport</keyword>
<dbReference type="GO" id="GO:0051539">
    <property type="term" value="F:4 iron, 4 sulfur cluster binding"/>
    <property type="evidence" value="ECO:0007669"/>
    <property type="project" value="UniProtKB-KW"/>
</dbReference>
<comment type="cofactor">
    <cofactor evidence="1">
        <name>[4Fe-4S] cluster</name>
        <dbReference type="ChEBI" id="CHEBI:49883"/>
    </cofactor>
</comment>
<dbReference type="EMBL" id="DSFH01000039">
    <property type="protein sequence ID" value="HEW63912.1"/>
    <property type="molecule type" value="Genomic_DNA"/>
</dbReference>
<dbReference type="Proteomes" id="UP000886076">
    <property type="component" value="Unassembled WGS sequence"/>
</dbReference>
<accession>A0A2J6N3Q5</accession>
<dbReference type="PANTHER" id="PTHR43724:SF1">
    <property type="entry name" value="PYRUVATE SYNTHASE SUBUNIT PORD"/>
    <property type="match status" value="1"/>
</dbReference>
<dbReference type="GO" id="GO:0016625">
    <property type="term" value="F:oxidoreductase activity, acting on the aldehyde or oxo group of donors, iron-sulfur protein as acceptor"/>
    <property type="evidence" value="ECO:0007669"/>
    <property type="project" value="InterPro"/>
</dbReference>
<keyword evidence="6" id="KW-0408">Iron</keyword>
<dbReference type="GeneID" id="12450308"/>
<name>A0A2J6N3Q5_9CREN</name>
<comment type="caution">
    <text evidence="10">The sequence shown here is derived from an EMBL/GenBank/DDBJ whole genome shotgun (WGS) entry which is preliminary data.</text>
</comment>
<evidence type="ECO:0000256" key="6">
    <source>
        <dbReference type="ARBA" id="ARBA00023004"/>
    </source>
</evidence>
<reference evidence="10 11" key="1">
    <citation type="submission" date="2018-01" db="EMBL/GenBank/DDBJ databases">
        <title>Metagenomic assembled genomes from two thermal pools in the Uzon Caldera, Kamchatka, Russia.</title>
        <authorList>
            <person name="Wilkins L."/>
            <person name="Ettinger C."/>
        </authorList>
    </citation>
    <scope>NUCLEOTIDE SEQUENCE [LARGE SCALE GENOMIC DNA]</scope>
    <source>
        <strain evidence="10">ZAV-06</strain>
    </source>
</reference>
<gene>
    <name evidence="10" type="ORF">C0188_01185</name>
    <name evidence="9" type="ORF">ENO39_02490</name>
</gene>
<dbReference type="InterPro" id="IPR017896">
    <property type="entry name" value="4Fe4S_Fe-S-bd"/>
</dbReference>